<keyword evidence="3" id="KW-1185">Reference proteome</keyword>
<evidence type="ECO:0000256" key="1">
    <source>
        <dbReference type="SAM" id="MobiDB-lite"/>
    </source>
</evidence>
<reference evidence="2 3" key="1">
    <citation type="journal article" date="2024" name="Commun. Biol.">
        <title>Comparative genomic analysis of thermophilic fungi reveals convergent evolutionary adaptations and gene losses.</title>
        <authorList>
            <person name="Steindorff A.S."/>
            <person name="Aguilar-Pontes M.V."/>
            <person name="Robinson A.J."/>
            <person name="Andreopoulos B."/>
            <person name="LaButti K."/>
            <person name="Kuo A."/>
            <person name="Mondo S."/>
            <person name="Riley R."/>
            <person name="Otillar R."/>
            <person name="Haridas S."/>
            <person name="Lipzen A."/>
            <person name="Grimwood J."/>
            <person name="Schmutz J."/>
            <person name="Clum A."/>
            <person name="Reid I.D."/>
            <person name="Moisan M.C."/>
            <person name="Butler G."/>
            <person name="Nguyen T.T.M."/>
            <person name="Dewar K."/>
            <person name="Conant G."/>
            <person name="Drula E."/>
            <person name="Henrissat B."/>
            <person name="Hansel C."/>
            <person name="Singer S."/>
            <person name="Hutchinson M.I."/>
            <person name="de Vries R.P."/>
            <person name="Natvig D.O."/>
            <person name="Powell A.J."/>
            <person name="Tsang A."/>
            <person name="Grigoriev I.V."/>
        </authorList>
    </citation>
    <scope>NUCLEOTIDE SEQUENCE [LARGE SCALE GENOMIC DNA]</scope>
    <source>
        <strain evidence="2 3">ATCC 24622</strain>
    </source>
</reference>
<evidence type="ECO:0000313" key="3">
    <source>
        <dbReference type="Proteomes" id="UP001586593"/>
    </source>
</evidence>
<dbReference type="EMBL" id="JAZHXJ010002309">
    <property type="protein sequence ID" value="KAL1839624.1"/>
    <property type="molecule type" value="Genomic_DNA"/>
</dbReference>
<organism evidence="2 3">
    <name type="scientific">Phialemonium thermophilum</name>
    <dbReference type="NCBI Taxonomy" id="223376"/>
    <lineage>
        <taxon>Eukaryota</taxon>
        <taxon>Fungi</taxon>
        <taxon>Dikarya</taxon>
        <taxon>Ascomycota</taxon>
        <taxon>Pezizomycotina</taxon>
        <taxon>Sordariomycetes</taxon>
        <taxon>Sordariomycetidae</taxon>
        <taxon>Cephalothecales</taxon>
        <taxon>Cephalothecaceae</taxon>
        <taxon>Phialemonium</taxon>
    </lineage>
</organism>
<accession>A0ABR3VCQ4</accession>
<comment type="caution">
    <text evidence="2">The sequence shown here is derived from an EMBL/GenBank/DDBJ whole genome shotgun (WGS) entry which is preliminary data.</text>
</comment>
<gene>
    <name evidence="2" type="ORF">VTK73DRAFT_3999</name>
</gene>
<sequence length="77" mass="8027">MPMPPALSAEGGGEGSRMTPSVLVPPTSMPMRKRFGLAAGAAGGTGTTVMEVDEALPWMEDAVATRYRRHGCHARAS</sequence>
<evidence type="ECO:0000313" key="2">
    <source>
        <dbReference type="EMBL" id="KAL1839624.1"/>
    </source>
</evidence>
<feature type="region of interest" description="Disordered" evidence="1">
    <location>
        <begin position="1"/>
        <end position="27"/>
    </location>
</feature>
<name>A0ABR3VCQ4_9PEZI</name>
<proteinExistence type="predicted"/>
<dbReference type="Proteomes" id="UP001586593">
    <property type="component" value="Unassembled WGS sequence"/>
</dbReference>
<protein>
    <submittedName>
        <fullName evidence="2">Uncharacterized protein</fullName>
    </submittedName>
</protein>